<dbReference type="PANTHER" id="PTHR37422">
    <property type="entry name" value="TEICHURONIC ACID BIOSYNTHESIS PROTEIN TUAE"/>
    <property type="match status" value="1"/>
</dbReference>
<evidence type="ECO:0000313" key="7">
    <source>
        <dbReference type="EMBL" id="AIR90820.1"/>
    </source>
</evidence>
<evidence type="ECO:0000256" key="5">
    <source>
        <dbReference type="SAM" id="Phobius"/>
    </source>
</evidence>
<evidence type="ECO:0000256" key="4">
    <source>
        <dbReference type="ARBA" id="ARBA00023136"/>
    </source>
</evidence>
<reference evidence="7 8" key="1">
    <citation type="submission" date="2014-09" db="EMBL/GenBank/DDBJ databases">
        <authorList>
            <person name="Chan K.-G."/>
        </authorList>
    </citation>
    <scope>NUCLEOTIDE SEQUENCE [LARGE SCALE GENOMIC DNA]</scope>
    <source>
        <strain evidence="7 8">ND07</strain>
    </source>
</reference>
<feature type="transmembrane region" description="Helical" evidence="5">
    <location>
        <begin position="233"/>
        <end position="251"/>
    </location>
</feature>
<evidence type="ECO:0000256" key="1">
    <source>
        <dbReference type="ARBA" id="ARBA00004141"/>
    </source>
</evidence>
<feature type="transmembrane region" description="Helical" evidence="5">
    <location>
        <begin position="365"/>
        <end position="385"/>
    </location>
</feature>
<gene>
    <name evidence="7" type="ORF">LK03_16770</name>
</gene>
<sequence length="467" mass="50845">MILPLSLLSLLGLLSLGLLASPWPYLAPGAVLGLAGLLALYRKPAWGLLAIIALVPFEGVFKDSELTGAKLIGASLAVIVLLQLAVGQLSGERLRSNQWRLLLPLLALYGLSLWLSDDSGVSLGHLRMMAVGFVLFAITLLVGRELNLTLLCQAISVSVAITCALAVFSARFQELGRARGLLDDANVFAMLIAVAVPLALWALLNSRRWLLRLLWLTCLGLLLVGMTKTESRSGLVVLLISLGIAVVHYRAWFKRIRPRHLGFVMLGLALLLPAVAMVMPAKYVERIESLVLLKSGASGNKDDSLGRRTSYLVVGSRLIRDNPMLGAGPGTFPLHYATTGYANRFAPNAKASNLYRQAHNTYLELFSELGIPAGLLFCAMIALALHNLWQARGLWLAQGDQGRADLLTHLSMSMLAIGLFLMFLSAPNHKYLWIMLALSSVLRLQAEQAMTRWRTRAPSQEAAPWSS</sequence>
<evidence type="ECO:0000313" key="8">
    <source>
        <dbReference type="Proteomes" id="UP000029493"/>
    </source>
</evidence>
<accession>A0A089WNE7</accession>
<evidence type="ECO:0000256" key="2">
    <source>
        <dbReference type="ARBA" id="ARBA00022692"/>
    </source>
</evidence>
<dbReference type="EMBL" id="CP009455">
    <property type="protein sequence ID" value="AIR90820.1"/>
    <property type="molecule type" value="Genomic_DNA"/>
</dbReference>
<feature type="transmembrane region" description="Helical" evidence="5">
    <location>
        <begin position="209"/>
        <end position="227"/>
    </location>
</feature>
<dbReference type="eggNOG" id="COG3307">
    <property type="taxonomic scope" value="Bacteria"/>
</dbReference>
<evidence type="ECO:0000259" key="6">
    <source>
        <dbReference type="Pfam" id="PF04932"/>
    </source>
</evidence>
<feature type="transmembrane region" description="Helical" evidence="5">
    <location>
        <begin position="263"/>
        <end position="283"/>
    </location>
</feature>
<organism evidence="7 8">
    <name type="scientific">Pseudomonas cremoricolorata</name>
    <dbReference type="NCBI Taxonomy" id="157783"/>
    <lineage>
        <taxon>Bacteria</taxon>
        <taxon>Pseudomonadati</taxon>
        <taxon>Pseudomonadota</taxon>
        <taxon>Gammaproteobacteria</taxon>
        <taxon>Pseudomonadales</taxon>
        <taxon>Pseudomonadaceae</taxon>
        <taxon>Pseudomonas</taxon>
    </lineage>
</organism>
<keyword evidence="8" id="KW-1185">Reference proteome</keyword>
<evidence type="ECO:0000256" key="3">
    <source>
        <dbReference type="ARBA" id="ARBA00022989"/>
    </source>
</evidence>
<comment type="subcellular location">
    <subcellularLocation>
        <location evidence="1">Membrane</location>
        <topology evidence="1">Multi-pass membrane protein</topology>
    </subcellularLocation>
</comment>
<dbReference type="AlphaFoldDB" id="A0A089WNE7"/>
<feature type="transmembrane region" description="Helical" evidence="5">
    <location>
        <begin position="150"/>
        <end position="173"/>
    </location>
</feature>
<dbReference type="Proteomes" id="UP000029493">
    <property type="component" value="Chromosome"/>
</dbReference>
<feature type="transmembrane region" description="Helical" evidence="5">
    <location>
        <begin position="68"/>
        <end position="87"/>
    </location>
</feature>
<keyword evidence="3 5" id="KW-1133">Transmembrane helix</keyword>
<dbReference type="PANTHER" id="PTHR37422:SF13">
    <property type="entry name" value="LIPOPOLYSACCHARIDE BIOSYNTHESIS PROTEIN PA4999-RELATED"/>
    <property type="match status" value="1"/>
</dbReference>
<feature type="transmembrane region" description="Helical" evidence="5">
    <location>
        <begin position="122"/>
        <end position="143"/>
    </location>
</feature>
<dbReference type="InterPro" id="IPR007016">
    <property type="entry name" value="O-antigen_ligase-rel_domated"/>
</dbReference>
<feature type="transmembrane region" description="Helical" evidence="5">
    <location>
        <begin position="185"/>
        <end position="204"/>
    </location>
</feature>
<feature type="domain" description="O-antigen ligase-related" evidence="6">
    <location>
        <begin position="220"/>
        <end position="378"/>
    </location>
</feature>
<dbReference type="KEGG" id="psw:LK03_16770"/>
<dbReference type="Pfam" id="PF04932">
    <property type="entry name" value="Wzy_C"/>
    <property type="match status" value="1"/>
</dbReference>
<keyword evidence="2 5" id="KW-0812">Transmembrane</keyword>
<protein>
    <submittedName>
        <fullName evidence="7">Polymerase</fullName>
    </submittedName>
</protein>
<proteinExistence type="predicted"/>
<dbReference type="STRING" id="157783.LK03_16770"/>
<keyword evidence="4 5" id="KW-0472">Membrane</keyword>
<name>A0A089WNE7_9PSED</name>
<dbReference type="GO" id="GO:0016020">
    <property type="term" value="C:membrane"/>
    <property type="evidence" value="ECO:0007669"/>
    <property type="project" value="UniProtKB-SubCell"/>
</dbReference>
<feature type="transmembrane region" description="Helical" evidence="5">
    <location>
        <begin position="99"/>
        <end position="116"/>
    </location>
</feature>
<dbReference type="OrthoDB" id="279138at2"/>
<feature type="transmembrane region" description="Helical" evidence="5">
    <location>
        <begin position="406"/>
        <end position="424"/>
    </location>
</feature>
<dbReference type="RefSeq" id="WP_038413456.1">
    <property type="nucleotide sequence ID" value="NZ_CP009455.1"/>
</dbReference>
<dbReference type="InterPro" id="IPR051533">
    <property type="entry name" value="WaaL-like"/>
</dbReference>